<feature type="compositionally biased region" description="Polar residues" evidence="1">
    <location>
        <begin position="424"/>
        <end position="435"/>
    </location>
</feature>
<name>A0AAD7C891_9AGAR</name>
<feature type="region of interest" description="Disordered" evidence="1">
    <location>
        <begin position="423"/>
        <end position="449"/>
    </location>
</feature>
<protein>
    <submittedName>
        <fullName evidence="2">Uncharacterized protein</fullName>
    </submittedName>
</protein>
<dbReference type="AlphaFoldDB" id="A0AAD7C891"/>
<feature type="compositionally biased region" description="Basic and acidic residues" evidence="1">
    <location>
        <begin position="37"/>
        <end position="46"/>
    </location>
</feature>
<keyword evidence="3" id="KW-1185">Reference proteome</keyword>
<evidence type="ECO:0000256" key="1">
    <source>
        <dbReference type="SAM" id="MobiDB-lite"/>
    </source>
</evidence>
<reference evidence="2" key="1">
    <citation type="submission" date="2023-03" db="EMBL/GenBank/DDBJ databases">
        <title>Massive genome expansion in bonnet fungi (Mycena s.s.) driven by repeated elements and novel gene families across ecological guilds.</title>
        <authorList>
            <consortium name="Lawrence Berkeley National Laboratory"/>
            <person name="Harder C.B."/>
            <person name="Miyauchi S."/>
            <person name="Viragh M."/>
            <person name="Kuo A."/>
            <person name="Thoen E."/>
            <person name="Andreopoulos B."/>
            <person name="Lu D."/>
            <person name="Skrede I."/>
            <person name="Drula E."/>
            <person name="Henrissat B."/>
            <person name="Morin E."/>
            <person name="Kohler A."/>
            <person name="Barry K."/>
            <person name="LaButti K."/>
            <person name="Morin E."/>
            <person name="Salamov A."/>
            <person name="Lipzen A."/>
            <person name="Mereny Z."/>
            <person name="Hegedus B."/>
            <person name="Baldrian P."/>
            <person name="Stursova M."/>
            <person name="Weitz H."/>
            <person name="Taylor A."/>
            <person name="Grigoriev I.V."/>
            <person name="Nagy L.G."/>
            <person name="Martin F."/>
            <person name="Kauserud H."/>
        </authorList>
    </citation>
    <scope>NUCLEOTIDE SEQUENCE</scope>
    <source>
        <strain evidence="2">9284</strain>
    </source>
</reference>
<evidence type="ECO:0000313" key="3">
    <source>
        <dbReference type="Proteomes" id="UP001221142"/>
    </source>
</evidence>
<evidence type="ECO:0000313" key="2">
    <source>
        <dbReference type="EMBL" id="KAJ7641800.1"/>
    </source>
</evidence>
<comment type="caution">
    <text evidence="2">The sequence shown here is derived from an EMBL/GenBank/DDBJ whole genome shotgun (WGS) entry which is preliminary data.</text>
</comment>
<feature type="region of interest" description="Disordered" evidence="1">
    <location>
        <begin position="192"/>
        <end position="219"/>
    </location>
</feature>
<feature type="region of interest" description="Disordered" evidence="1">
    <location>
        <begin position="234"/>
        <end position="262"/>
    </location>
</feature>
<feature type="compositionally biased region" description="Low complexity" evidence="1">
    <location>
        <begin position="246"/>
        <end position="256"/>
    </location>
</feature>
<feature type="region of interest" description="Disordered" evidence="1">
    <location>
        <begin position="24"/>
        <end position="46"/>
    </location>
</feature>
<sequence>MHLRHAIGLPVVPLQCLYPSVLRSRDPSALSPSPNRPKPETRDPRRAVASWVPGGNARQLRYGTAGERSDTAAAVTARSGCSGYPRLALTVRPWHVTGSKPDQIPNYPRLPQPQPRERIRPCVWRGVESEYGPRATTGHCSSERSQTAVDRPVPGGGGSYSGIDAAAAWSPMGVFGRGCSCTVGMERSAQQMESAGASSGLHAADSSQAQGGLREKQTKALSDEWAGVKLERLRGGQASSRGMAPSTTLDRNSLLRRSTRSSDGPAECLWAAFGQYDGAQRKETWRTLTRLWPPKPRSGQAKRRTVHPEYIFHPSPGVLRQLRSCVACTKARMVVGGEMMAEVQPQNGHFWTTPCNSHPFNRIKIRRELGDCQIASAMGPAIFSGAPFVFPGCQRSKKRAPPDNQKRRIQVARWLVEREERNKANISRWSESNKQGRNRLKAPYSTKTQ</sequence>
<dbReference type="EMBL" id="JARKIF010000004">
    <property type="protein sequence ID" value="KAJ7641800.1"/>
    <property type="molecule type" value="Genomic_DNA"/>
</dbReference>
<feature type="compositionally biased region" description="Polar residues" evidence="1">
    <location>
        <begin position="138"/>
        <end position="148"/>
    </location>
</feature>
<organism evidence="2 3">
    <name type="scientific">Roridomyces roridus</name>
    <dbReference type="NCBI Taxonomy" id="1738132"/>
    <lineage>
        <taxon>Eukaryota</taxon>
        <taxon>Fungi</taxon>
        <taxon>Dikarya</taxon>
        <taxon>Basidiomycota</taxon>
        <taxon>Agaricomycotina</taxon>
        <taxon>Agaricomycetes</taxon>
        <taxon>Agaricomycetidae</taxon>
        <taxon>Agaricales</taxon>
        <taxon>Marasmiineae</taxon>
        <taxon>Mycenaceae</taxon>
        <taxon>Roridomyces</taxon>
    </lineage>
</organism>
<gene>
    <name evidence="2" type="ORF">FB45DRAFT_1000321</name>
</gene>
<accession>A0AAD7C891</accession>
<proteinExistence type="predicted"/>
<feature type="region of interest" description="Disordered" evidence="1">
    <location>
        <begin position="133"/>
        <end position="154"/>
    </location>
</feature>
<dbReference type="Proteomes" id="UP001221142">
    <property type="component" value="Unassembled WGS sequence"/>
</dbReference>